<accession>A0A3M0HYD2</accession>
<gene>
    <name evidence="2" type="ORF">CTZ28_31000</name>
</gene>
<dbReference type="AlphaFoldDB" id="A0A3M0HYD2"/>
<comment type="caution">
    <text evidence="2">The sequence shown here is derived from an EMBL/GenBank/DDBJ whole genome shotgun (WGS) entry which is preliminary data.</text>
</comment>
<feature type="compositionally biased region" description="Low complexity" evidence="1">
    <location>
        <begin position="194"/>
        <end position="204"/>
    </location>
</feature>
<feature type="region of interest" description="Disordered" evidence="1">
    <location>
        <begin position="88"/>
        <end position="260"/>
    </location>
</feature>
<proteinExistence type="predicted"/>
<evidence type="ECO:0000313" key="2">
    <source>
        <dbReference type="EMBL" id="RMB82261.1"/>
    </source>
</evidence>
<dbReference type="Proteomes" id="UP000270471">
    <property type="component" value="Unassembled WGS sequence"/>
</dbReference>
<feature type="compositionally biased region" description="Low complexity" evidence="1">
    <location>
        <begin position="212"/>
        <end position="222"/>
    </location>
</feature>
<evidence type="ECO:0000256" key="1">
    <source>
        <dbReference type="SAM" id="MobiDB-lite"/>
    </source>
</evidence>
<dbReference type="EMBL" id="PENI01000024">
    <property type="protein sequence ID" value="RMB82261.1"/>
    <property type="molecule type" value="Genomic_DNA"/>
</dbReference>
<evidence type="ECO:0008006" key="4">
    <source>
        <dbReference type="Google" id="ProtNLM"/>
    </source>
</evidence>
<feature type="compositionally biased region" description="Pro residues" evidence="1">
    <location>
        <begin position="223"/>
        <end position="232"/>
    </location>
</feature>
<feature type="compositionally biased region" description="Low complexity" evidence="1">
    <location>
        <begin position="108"/>
        <end position="139"/>
    </location>
</feature>
<name>A0A3M0HYD2_9ACTN</name>
<sequence length="475" mass="48777">MSRLSREEKRDEGRGVDPAARVDVRVSATGEATVDGVPLAAPPGREIQHAVLDHLQRLARTLGHPVQAAIHDTRIGYVVPLQVDTNGASHFTGDPARLTPKATAKASGKPGAAGEPGTPGEQADGSSAGSGHDSAAAAAEPAPYRDRPTPSLRPVVEPARDVAPAFPPRPVPEPTPHAEPAATFAPRPVTGVAPGTVQPPTGVFGPPPVMPVTPARPATPACPTDPPRPAEPPRSTGPIPVAVPRPAGTPGADGTTGSAPDWVAQAAVSGAAPTTVLPVPEPPRAPRPLVADFPAGTDPDPRPTPARGFDAVAEAVLGDGDDGGAALGEPTARINEAVRAGRIDAAAELAKRTVETAAADLGPDHPDVLRLRELTAYIAYLSGDPLHAFQLSLDLARLRRSGRDAEAAYGNVQSAAAAWRAVRDPEQGLSLGRDLIALWTELTAEEGPAADDIEELESARARMVRLTERAARAAG</sequence>
<feature type="compositionally biased region" description="Pro residues" evidence="1">
    <location>
        <begin position="165"/>
        <end position="177"/>
    </location>
</feature>
<evidence type="ECO:0000313" key="3">
    <source>
        <dbReference type="Proteomes" id="UP000270471"/>
    </source>
</evidence>
<feature type="compositionally biased region" description="Low complexity" evidence="1">
    <location>
        <begin position="246"/>
        <end position="260"/>
    </location>
</feature>
<feature type="region of interest" description="Disordered" evidence="1">
    <location>
        <begin position="1"/>
        <end position="20"/>
    </location>
</feature>
<protein>
    <recommendedName>
        <fullName evidence="4">Tetratricopeptide repeat protein</fullName>
    </recommendedName>
</protein>
<dbReference type="RefSeq" id="WP_121893063.1">
    <property type="nucleotide sequence ID" value="NZ_PENI01000024.1"/>
</dbReference>
<keyword evidence="3" id="KW-1185">Reference proteome</keyword>
<organism evidence="2 3">
    <name type="scientific">Streptomyces shenzhenensis</name>
    <dbReference type="NCBI Taxonomy" id="943815"/>
    <lineage>
        <taxon>Bacteria</taxon>
        <taxon>Bacillati</taxon>
        <taxon>Actinomycetota</taxon>
        <taxon>Actinomycetes</taxon>
        <taxon>Kitasatosporales</taxon>
        <taxon>Streptomycetaceae</taxon>
        <taxon>Streptomyces</taxon>
    </lineage>
</organism>
<reference evidence="2 3" key="1">
    <citation type="submission" date="2017-11" db="EMBL/GenBank/DDBJ databases">
        <title>Draft genome of actinobacteria isolated from guarana (Paullinia cupana (Mart.) Ducke.</title>
        <authorList>
            <person name="Siqueira K.A."/>
            <person name="Liotti R.G."/>
            <person name="Mendes T.A.O."/>
            <person name="Soares M.A."/>
        </authorList>
    </citation>
    <scope>NUCLEOTIDE SEQUENCE [LARGE SCALE GENOMIC DNA]</scope>
    <source>
        <strain evidence="2 3">193</strain>
    </source>
</reference>
<feature type="region of interest" description="Disordered" evidence="1">
    <location>
        <begin position="274"/>
        <end position="305"/>
    </location>
</feature>
<dbReference type="OrthoDB" id="4332983at2"/>